<dbReference type="Proteomes" id="UP000703661">
    <property type="component" value="Unassembled WGS sequence"/>
</dbReference>
<dbReference type="InterPro" id="IPR013101">
    <property type="entry name" value="LRR_PRU1-like"/>
</dbReference>
<dbReference type="InterPro" id="IPR032675">
    <property type="entry name" value="LRR_dom_sf"/>
</dbReference>
<dbReference type="EMBL" id="JAAAID010000031">
    <property type="protein sequence ID" value="KAG0024060.1"/>
    <property type="molecule type" value="Genomic_DNA"/>
</dbReference>
<proteinExistence type="predicted"/>
<protein>
    <recommendedName>
        <fullName evidence="3">F-box domain-containing protein</fullName>
    </recommendedName>
</protein>
<gene>
    <name evidence="1" type="ORF">BGZ80_006285</name>
</gene>
<reference evidence="1" key="1">
    <citation type="journal article" date="2020" name="Fungal Divers.">
        <title>Resolving the Mortierellaceae phylogeny through synthesis of multi-gene phylogenetics and phylogenomics.</title>
        <authorList>
            <person name="Vandepol N."/>
            <person name="Liber J."/>
            <person name="Desiro A."/>
            <person name="Na H."/>
            <person name="Kennedy M."/>
            <person name="Barry K."/>
            <person name="Grigoriev I.V."/>
            <person name="Miller A.N."/>
            <person name="O'Donnell K."/>
            <person name="Stajich J.E."/>
            <person name="Bonito G."/>
        </authorList>
    </citation>
    <scope>NUCLEOTIDE SEQUENCE</scope>
    <source>
        <strain evidence="1">NRRL 2769</strain>
    </source>
</reference>
<dbReference type="Pfam" id="PF07723">
    <property type="entry name" value="LRR_2"/>
    <property type="match status" value="2"/>
</dbReference>
<dbReference type="Gene3D" id="3.80.10.10">
    <property type="entry name" value="Ribonuclease Inhibitor"/>
    <property type="match status" value="1"/>
</dbReference>
<name>A0A9P6T536_9FUNG</name>
<dbReference type="SUPFAM" id="SSF52047">
    <property type="entry name" value="RNI-like"/>
    <property type="match status" value="1"/>
</dbReference>
<keyword evidence="2" id="KW-1185">Reference proteome</keyword>
<evidence type="ECO:0008006" key="3">
    <source>
        <dbReference type="Google" id="ProtNLM"/>
    </source>
</evidence>
<organism evidence="1 2">
    <name type="scientific">Entomortierella chlamydospora</name>
    <dbReference type="NCBI Taxonomy" id="101097"/>
    <lineage>
        <taxon>Eukaryota</taxon>
        <taxon>Fungi</taxon>
        <taxon>Fungi incertae sedis</taxon>
        <taxon>Mucoromycota</taxon>
        <taxon>Mortierellomycotina</taxon>
        <taxon>Mortierellomycetes</taxon>
        <taxon>Mortierellales</taxon>
        <taxon>Mortierellaceae</taxon>
        <taxon>Entomortierella</taxon>
    </lineage>
</organism>
<accession>A0A9P6T536</accession>
<dbReference type="OrthoDB" id="550575at2759"/>
<evidence type="ECO:0000313" key="2">
    <source>
        <dbReference type="Proteomes" id="UP000703661"/>
    </source>
</evidence>
<sequence length="555" mass="63240">MIKPTNATYSGHVLGSSPTEIVFSIPLLVDLISSYLSPHDYYSCSLVSRDFYEAFSPYIFSTIDLRTYMAFQKWARPETQIKLWTQFSAVRSVTSTFGDTYHFLTLPALFSDSEFHRLSVLRCHLLPTVSSNYSENRLWNQFYLPSVLLLIERIPNLKVLDLSFFNFDNDEYAQRLLSAIRKKGRRFQEFQVGESVIVKSGNLPSILCSCAAVQNLKLDIILDGFEHGNITSDEMELEMMARQALFGRVDAQGDGAKGPRLEFAWREFHVPSISYNFELEVVFKMLRHCPLLEHLTVPGIVELEPMEDLGSMLLTSSFPRLQHLNLECVDAYTEFINVPMLFTVFSSLKSVVFGSLRNPIDSIDSLLTGSSHSLESITLVVSTEIKGECIQKILSSCPQLKIFDALGTLGKDLEMRNIMEINGFRYWSPVLEIQNLALSGSGDMGWICHNLEVLRLNFQSHDRTLCIPVSLSQQISKLTKLKELRLHCVAERDEILEPDSVQDALLEWRSLSDLRTLELRKFSPLVGPRELDRIQQQWKSWNGYSPTEIESPSSL</sequence>
<evidence type="ECO:0000313" key="1">
    <source>
        <dbReference type="EMBL" id="KAG0024060.1"/>
    </source>
</evidence>
<comment type="caution">
    <text evidence="1">The sequence shown here is derived from an EMBL/GenBank/DDBJ whole genome shotgun (WGS) entry which is preliminary data.</text>
</comment>
<dbReference type="AlphaFoldDB" id="A0A9P6T536"/>